<evidence type="ECO:0000313" key="4">
    <source>
        <dbReference type="Ensembl" id="ENSPMRP00000007117.1"/>
    </source>
</evidence>
<dbReference type="Gene3D" id="2.60.120.200">
    <property type="match status" value="2"/>
</dbReference>
<dbReference type="GO" id="GO:0031295">
    <property type="term" value="P:T cell costimulation"/>
    <property type="evidence" value="ECO:0007669"/>
    <property type="project" value="Ensembl"/>
</dbReference>
<accession>A0A670I5V6</accession>
<evidence type="ECO:0000256" key="2">
    <source>
        <dbReference type="RuleBase" id="RU102079"/>
    </source>
</evidence>
<dbReference type="FunFam" id="2.60.120.200:FF:000054">
    <property type="entry name" value="Galectin"/>
    <property type="match status" value="1"/>
</dbReference>
<dbReference type="InterPro" id="IPR001079">
    <property type="entry name" value="Galectin_CRD"/>
</dbReference>
<reference evidence="4" key="2">
    <citation type="submission" date="2025-08" db="UniProtKB">
        <authorList>
            <consortium name="Ensembl"/>
        </authorList>
    </citation>
    <scope>IDENTIFICATION</scope>
</reference>
<name>A0A670I5V6_PODMU</name>
<dbReference type="InterPro" id="IPR013320">
    <property type="entry name" value="ConA-like_dom_sf"/>
</dbReference>
<dbReference type="GeneTree" id="ENSGT00940000155727"/>
<sequence>MFKRVQGLFCYGAPIMKCYLQKYSFCTHFSLNLCSVIPKLYGFSFRNCLLPFKTHTVGPTEPEDFLRLEDEKMMSLDNFQKTIQNPSIPYAGTIIGGLLPGELVVIRGSVPEGAERFQIDFQCGNSTKPRADVAFHFNPRFKKSGCIVCNTLRNERWGWEEITHAMPFGKGKPFEIVFMVLHDKFQVSVNGKHLLIYKHRLNLEKIDTIGIYGNVQVNMIGFVSNASLQGSQPSLLGATKTNSGNQEEVPDASQFVVPYIARLHSPLEPGRTIVVKGEINEKANGFAINLKASDSDDIALHLNPRIRDRAFVRNSYLEGSWGEEEKQIPHFPFSPGMYFELIILCKAHHYNVAINGVHAIEYKHRFKQLGKISILEIHGDIRLLDVRSW</sequence>
<dbReference type="PANTHER" id="PTHR11346">
    <property type="entry name" value="GALECTIN"/>
    <property type="match status" value="1"/>
</dbReference>
<dbReference type="SUPFAM" id="SSF49899">
    <property type="entry name" value="Concanavalin A-like lectins/glucanases"/>
    <property type="match status" value="2"/>
</dbReference>
<dbReference type="SMART" id="SM00908">
    <property type="entry name" value="Gal-bind_lectin"/>
    <property type="match status" value="2"/>
</dbReference>
<feature type="domain" description="Galectin" evidence="3">
    <location>
        <begin position="90"/>
        <end position="223"/>
    </location>
</feature>
<dbReference type="Ensembl" id="ENSPMRT00000007613.1">
    <property type="protein sequence ID" value="ENSPMRP00000007117.1"/>
    <property type="gene ID" value="ENSPMRG00000004822.1"/>
</dbReference>
<protein>
    <recommendedName>
        <fullName evidence="2">Galectin</fullName>
    </recommendedName>
</protein>
<keyword evidence="1 2" id="KW-0430">Lectin</keyword>
<dbReference type="InterPro" id="IPR044156">
    <property type="entry name" value="Galectin-like"/>
</dbReference>
<dbReference type="OMA" id="LNPRMKK"/>
<dbReference type="CDD" id="cd00070">
    <property type="entry name" value="GLECT"/>
    <property type="match status" value="2"/>
</dbReference>
<feature type="domain" description="Galectin" evidence="3">
    <location>
        <begin position="259"/>
        <end position="389"/>
    </location>
</feature>
<reference evidence="4 5" key="1">
    <citation type="journal article" date="2019" name="Proc. Natl. Acad. Sci. U.S.A.">
        <title>Regulatory changes in pterin and carotenoid genes underlie balanced color polymorphisms in the wall lizard.</title>
        <authorList>
            <person name="Andrade P."/>
            <person name="Pinho C."/>
            <person name="Perez I de Lanuza G."/>
            <person name="Afonso S."/>
            <person name="Brejcha J."/>
            <person name="Rubin C.J."/>
            <person name="Wallerman O."/>
            <person name="Pereira P."/>
            <person name="Sabatino S.J."/>
            <person name="Bellati A."/>
            <person name="Pellitteri-Rosa D."/>
            <person name="Bosakova Z."/>
            <person name="Bunikis I."/>
            <person name="Carretero M.A."/>
            <person name="Feiner N."/>
            <person name="Marsik P."/>
            <person name="Pauperio F."/>
            <person name="Salvi D."/>
            <person name="Soler L."/>
            <person name="While G.M."/>
            <person name="Uller T."/>
            <person name="Font E."/>
            <person name="Andersson L."/>
            <person name="Carneiro M."/>
        </authorList>
    </citation>
    <scope>NUCLEOTIDE SEQUENCE</scope>
</reference>
<dbReference type="SMART" id="SM00276">
    <property type="entry name" value="GLECT"/>
    <property type="match status" value="2"/>
</dbReference>
<gene>
    <name evidence="4" type="primary">LGALS8</name>
</gene>
<dbReference type="FunFam" id="2.60.120.200:FF:000023">
    <property type="entry name" value="Galectin"/>
    <property type="match status" value="1"/>
</dbReference>
<evidence type="ECO:0000256" key="1">
    <source>
        <dbReference type="ARBA" id="ARBA00022734"/>
    </source>
</evidence>
<dbReference type="PROSITE" id="PS51304">
    <property type="entry name" value="GALECTIN"/>
    <property type="match status" value="2"/>
</dbReference>
<dbReference type="Proteomes" id="UP000472272">
    <property type="component" value="Chromosome 3"/>
</dbReference>
<proteinExistence type="predicted"/>
<dbReference type="GO" id="GO:1904977">
    <property type="term" value="P:lymphatic endothelial cell migration"/>
    <property type="evidence" value="ECO:0007669"/>
    <property type="project" value="Ensembl"/>
</dbReference>
<evidence type="ECO:0000313" key="5">
    <source>
        <dbReference type="Proteomes" id="UP000472272"/>
    </source>
</evidence>
<dbReference type="AlphaFoldDB" id="A0A670I5V6"/>
<dbReference type="GO" id="GO:0005178">
    <property type="term" value="F:integrin binding"/>
    <property type="evidence" value="ECO:0007669"/>
    <property type="project" value="Ensembl"/>
</dbReference>
<dbReference type="GO" id="GO:0005829">
    <property type="term" value="C:cytosol"/>
    <property type="evidence" value="ECO:0007669"/>
    <property type="project" value="Ensembl"/>
</dbReference>
<keyword evidence="5" id="KW-1185">Reference proteome</keyword>
<dbReference type="GO" id="GO:0098792">
    <property type="term" value="P:xenophagy"/>
    <property type="evidence" value="ECO:0007669"/>
    <property type="project" value="Ensembl"/>
</dbReference>
<reference evidence="4" key="3">
    <citation type="submission" date="2025-09" db="UniProtKB">
        <authorList>
            <consortium name="Ensembl"/>
        </authorList>
    </citation>
    <scope>IDENTIFICATION</scope>
</reference>
<dbReference type="GO" id="GO:0098586">
    <property type="term" value="P:cellular response to virus"/>
    <property type="evidence" value="ECO:0007669"/>
    <property type="project" value="Ensembl"/>
</dbReference>
<dbReference type="GO" id="GO:0030246">
    <property type="term" value="F:carbohydrate binding"/>
    <property type="evidence" value="ECO:0007669"/>
    <property type="project" value="UniProtKB-UniRule"/>
</dbReference>
<evidence type="ECO:0000259" key="3">
    <source>
        <dbReference type="PROSITE" id="PS51304"/>
    </source>
</evidence>
<dbReference type="PANTHER" id="PTHR11346:SF111">
    <property type="entry name" value="GALECTIN-12"/>
    <property type="match status" value="1"/>
</dbReference>
<dbReference type="Pfam" id="PF00337">
    <property type="entry name" value="Gal-bind_lectin"/>
    <property type="match status" value="2"/>
</dbReference>
<organism evidence="4 5">
    <name type="scientific">Podarcis muralis</name>
    <name type="common">Wall lizard</name>
    <name type="synonym">Lacerta muralis</name>
    <dbReference type="NCBI Taxonomy" id="64176"/>
    <lineage>
        <taxon>Eukaryota</taxon>
        <taxon>Metazoa</taxon>
        <taxon>Chordata</taxon>
        <taxon>Craniata</taxon>
        <taxon>Vertebrata</taxon>
        <taxon>Euteleostomi</taxon>
        <taxon>Lepidosauria</taxon>
        <taxon>Squamata</taxon>
        <taxon>Bifurcata</taxon>
        <taxon>Unidentata</taxon>
        <taxon>Episquamata</taxon>
        <taxon>Laterata</taxon>
        <taxon>Lacertibaenia</taxon>
        <taxon>Lacertidae</taxon>
        <taxon>Podarcis</taxon>
    </lineage>
</organism>